<feature type="binding site" evidence="5">
    <location>
        <position position="246"/>
    </location>
    <ligand>
        <name>substrate</name>
    </ligand>
</feature>
<dbReference type="CDD" id="cd01086">
    <property type="entry name" value="MetAP1"/>
    <property type="match status" value="1"/>
</dbReference>
<comment type="cofactor">
    <cofactor evidence="5">
        <name>Co(2+)</name>
        <dbReference type="ChEBI" id="CHEBI:48828"/>
    </cofactor>
    <cofactor evidence="5">
        <name>Zn(2+)</name>
        <dbReference type="ChEBI" id="CHEBI:29105"/>
    </cofactor>
    <cofactor evidence="5">
        <name>Mn(2+)</name>
        <dbReference type="ChEBI" id="CHEBI:29035"/>
    </cofactor>
    <cofactor evidence="5">
        <name>Fe(2+)</name>
        <dbReference type="ChEBI" id="CHEBI:29033"/>
    </cofactor>
    <text evidence="5">Binds 2 divalent metal cations per subunit. Has a high-affinity and a low affinity metal-binding site. The true nature of the physiological cofactor is under debate. The enzyme is active with cobalt, zinc, manganese or divalent iron ions. Most likely, methionine aminopeptidases function as mononuclear Fe(2+)-metalloproteases under physiological conditions, and the catalytically relevant metal-binding site has been assigned to the histidine-containing high-affinity site.</text>
</comment>
<dbReference type="Pfam" id="PF00557">
    <property type="entry name" value="Peptidase_M24"/>
    <property type="match status" value="1"/>
</dbReference>
<dbReference type="GO" id="GO:0004239">
    <property type="term" value="F:initiator methionyl aminopeptidase activity"/>
    <property type="evidence" value="ECO:0007669"/>
    <property type="project" value="UniProtKB-UniRule"/>
</dbReference>
<protein>
    <recommendedName>
        <fullName evidence="6">Methionine aminopeptidase</fullName>
        <ecNumber evidence="6">3.4.11.18</ecNumber>
    </recommendedName>
</protein>
<feature type="binding site" evidence="5">
    <location>
        <position position="302"/>
    </location>
    <ligand>
        <name>a divalent metal cation</name>
        <dbReference type="ChEBI" id="CHEBI:60240"/>
        <label>1</label>
    </ligand>
</feature>
<evidence type="ECO:0000256" key="2">
    <source>
        <dbReference type="ARBA" id="ARBA00022670"/>
    </source>
</evidence>
<evidence type="ECO:0000259" key="7">
    <source>
        <dbReference type="Pfam" id="PF00557"/>
    </source>
</evidence>
<dbReference type="Gene3D" id="3.90.230.10">
    <property type="entry name" value="Creatinase/methionine aminopeptidase superfamily"/>
    <property type="match status" value="1"/>
</dbReference>
<feature type="binding site" evidence="5">
    <location>
        <position position="271"/>
    </location>
    <ligand>
        <name>a divalent metal cation</name>
        <dbReference type="ChEBI" id="CHEBI:60240"/>
        <label>2</label>
        <note>catalytic</note>
    </ligand>
</feature>
<comment type="function">
    <text evidence="6">Cotranslationally removes the N-terminal methionine from nascent proteins. The N-terminal methionine is often cleaved when the second residue in the primary sequence is small and uncharged (Met-Ala-, Cys, Gly, Pro, Ser, Thr, or Val).</text>
</comment>
<evidence type="ECO:0000256" key="4">
    <source>
        <dbReference type="ARBA" id="ARBA00022801"/>
    </source>
</evidence>
<dbReference type="InterPro" id="IPR002467">
    <property type="entry name" value="Pept_M24A_MAP1"/>
</dbReference>
<dbReference type="NCBIfam" id="TIGR00500">
    <property type="entry name" value="met_pdase_I"/>
    <property type="match status" value="1"/>
</dbReference>
<feature type="binding site" evidence="5">
    <location>
        <position position="239"/>
    </location>
    <ligand>
        <name>a divalent metal cation</name>
        <dbReference type="ChEBI" id="CHEBI:60240"/>
        <label>2</label>
        <note>catalytic</note>
    </ligand>
</feature>
<dbReference type="GO" id="GO:0070006">
    <property type="term" value="F:metalloaminopeptidase activity"/>
    <property type="evidence" value="ECO:0007669"/>
    <property type="project" value="UniProtKB-UniRule"/>
</dbReference>
<dbReference type="GO" id="GO:0006508">
    <property type="term" value="P:proteolysis"/>
    <property type="evidence" value="ECO:0007669"/>
    <property type="project" value="UniProtKB-KW"/>
</dbReference>
<keyword evidence="3 5" id="KW-0479">Metal-binding</keyword>
<dbReference type="PANTHER" id="PTHR43330">
    <property type="entry name" value="METHIONINE AMINOPEPTIDASE"/>
    <property type="match status" value="1"/>
</dbReference>
<name>A0A812D303_ACAPH</name>
<keyword evidence="9" id="KW-1185">Reference proteome</keyword>
<feature type="binding site" evidence="5">
    <location>
        <position position="165"/>
    </location>
    <ligand>
        <name>a divalent metal cation</name>
        <dbReference type="ChEBI" id="CHEBI:60240"/>
        <label>1</label>
    </ligand>
</feature>
<comment type="caution">
    <text evidence="8">The sequence shown here is derived from an EMBL/GenBank/DDBJ whole genome shotgun (WGS) entry which is preliminary data.</text>
</comment>
<dbReference type="InterPro" id="IPR001714">
    <property type="entry name" value="Pept_M24_MAP"/>
</dbReference>
<dbReference type="EMBL" id="CAHIKZ030002321">
    <property type="protein sequence ID" value="CAE1284947.1"/>
    <property type="molecule type" value="Genomic_DNA"/>
</dbReference>
<dbReference type="GO" id="GO:0046872">
    <property type="term" value="F:metal ion binding"/>
    <property type="evidence" value="ECO:0007669"/>
    <property type="project" value="UniProtKB-UniRule"/>
</dbReference>
<dbReference type="PRINTS" id="PR00599">
    <property type="entry name" value="MAPEPTIDASE"/>
</dbReference>
<reference evidence="8" key="1">
    <citation type="submission" date="2021-01" db="EMBL/GenBank/DDBJ databases">
        <authorList>
            <person name="Li R."/>
            <person name="Bekaert M."/>
        </authorList>
    </citation>
    <scope>NUCLEOTIDE SEQUENCE</scope>
    <source>
        <strain evidence="8">Farmed</strain>
    </source>
</reference>
<keyword evidence="4 5" id="KW-0378">Hydrolase</keyword>
<evidence type="ECO:0000313" key="8">
    <source>
        <dbReference type="EMBL" id="CAE1284947.1"/>
    </source>
</evidence>
<dbReference type="PANTHER" id="PTHR43330:SF8">
    <property type="entry name" value="METHIONINE AMINOPEPTIDASE 1D, MITOCHONDRIAL"/>
    <property type="match status" value="1"/>
</dbReference>
<keyword evidence="1 5" id="KW-0031">Aminopeptidase</keyword>
<dbReference type="EC" id="3.4.11.18" evidence="6"/>
<gene>
    <name evidence="8" type="ORF">SPHA_45036</name>
</gene>
<comment type="similarity">
    <text evidence="5">Belongs to the peptidase M24A family. Methionine aminopeptidase type 1 subfamily.</text>
</comment>
<dbReference type="InterPro" id="IPR036005">
    <property type="entry name" value="Creatinase/aminopeptidase-like"/>
</dbReference>
<keyword evidence="2 5" id="KW-0645">Protease</keyword>
<dbReference type="OrthoDB" id="3209743at2759"/>
<accession>A0A812D303</accession>
<evidence type="ECO:0000256" key="1">
    <source>
        <dbReference type="ARBA" id="ARBA00022438"/>
    </source>
</evidence>
<evidence type="ECO:0000256" key="6">
    <source>
        <dbReference type="RuleBase" id="RU003653"/>
    </source>
</evidence>
<feature type="binding site" evidence="5">
    <location>
        <position position="176"/>
    </location>
    <ligand>
        <name>a divalent metal cation</name>
        <dbReference type="ChEBI" id="CHEBI:60240"/>
        <label>1</label>
    </ligand>
</feature>
<evidence type="ECO:0000256" key="5">
    <source>
        <dbReference type="HAMAP-Rule" id="MF_03174"/>
    </source>
</evidence>
<dbReference type="HAMAP" id="MF_01974">
    <property type="entry name" value="MetAP_1"/>
    <property type="match status" value="1"/>
</dbReference>
<dbReference type="AlphaFoldDB" id="A0A812D303"/>
<dbReference type="InterPro" id="IPR000994">
    <property type="entry name" value="Pept_M24"/>
</dbReference>
<comment type="catalytic activity">
    <reaction evidence="5 6">
        <text>Release of N-terminal amino acids, preferentially methionine, from peptides and arylamides.</text>
        <dbReference type="EC" id="3.4.11.18"/>
    </reaction>
</comment>
<evidence type="ECO:0000313" key="9">
    <source>
        <dbReference type="Proteomes" id="UP000597762"/>
    </source>
</evidence>
<feature type="binding site" evidence="5">
    <location>
        <position position="176"/>
    </location>
    <ligand>
        <name>a divalent metal cation</name>
        <dbReference type="ChEBI" id="CHEBI:60240"/>
        <label>2</label>
        <note>catalytic</note>
    </ligand>
</feature>
<dbReference type="Proteomes" id="UP000597762">
    <property type="component" value="Unassembled WGS sequence"/>
</dbReference>
<feature type="domain" description="Peptidase M24" evidence="7">
    <location>
        <begin position="83"/>
        <end position="307"/>
    </location>
</feature>
<feature type="binding site" evidence="5">
    <location>
        <position position="148"/>
    </location>
    <ligand>
        <name>substrate</name>
    </ligand>
</feature>
<proteinExistence type="inferred from homology"/>
<sequence>MVKSAYTYQVFSRLKSTFWVLQNQLTRYTSSHNSAYAIVTPKKVSSQRSVPSHIQKPPYVSTTPGKDACPPHIEIHSPEQISKIKEACILARKILNLTAKELKVGITTDNIDEIVHQLCIDNNVYPSPLGYLGYPKSVCTSINNVACHGIPDSRPLQDSDIINIDVTVYANGYHGDVSETYLIGNVDDRGQKLVDTTRQCLMESIVLCRPGARFGEIGKRISDIASAAGFCVIPDFCGHGIGTYFHGLPDIFHIDLGDNAQMEKGMVFTIEPVICDGKPDIKILPDGWTALTKDNSRSAQFEHCIAIIENGAEILTL</sequence>
<dbReference type="SUPFAM" id="SSF55920">
    <property type="entry name" value="Creatinase/aminopeptidase"/>
    <property type="match status" value="1"/>
</dbReference>
<evidence type="ECO:0000256" key="3">
    <source>
        <dbReference type="ARBA" id="ARBA00022723"/>
    </source>
</evidence>
<organism evidence="8 9">
    <name type="scientific">Acanthosepion pharaonis</name>
    <name type="common">Pharaoh cuttlefish</name>
    <name type="synonym">Sepia pharaonis</name>
    <dbReference type="NCBI Taxonomy" id="158019"/>
    <lineage>
        <taxon>Eukaryota</taxon>
        <taxon>Metazoa</taxon>
        <taxon>Spiralia</taxon>
        <taxon>Lophotrochozoa</taxon>
        <taxon>Mollusca</taxon>
        <taxon>Cephalopoda</taxon>
        <taxon>Coleoidea</taxon>
        <taxon>Decapodiformes</taxon>
        <taxon>Sepiida</taxon>
        <taxon>Sepiina</taxon>
        <taxon>Sepiidae</taxon>
        <taxon>Acanthosepion</taxon>
    </lineage>
</organism>
<feature type="binding site" evidence="5">
    <location>
        <position position="302"/>
    </location>
    <ligand>
        <name>a divalent metal cation</name>
        <dbReference type="ChEBI" id="CHEBI:60240"/>
        <label>2</label>
        <note>catalytic</note>
    </ligand>
</feature>